<dbReference type="SUPFAM" id="SSF53300">
    <property type="entry name" value="vWA-like"/>
    <property type="match status" value="1"/>
</dbReference>
<proteinExistence type="predicted"/>
<dbReference type="GO" id="GO:0004842">
    <property type="term" value="F:ubiquitin-protein transferase activity"/>
    <property type="evidence" value="ECO:0007669"/>
    <property type="project" value="TreeGrafter"/>
</dbReference>
<accession>A0A8T1DR19</accession>
<dbReference type="GO" id="GO:0005634">
    <property type="term" value="C:nucleus"/>
    <property type="evidence" value="ECO:0007669"/>
    <property type="project" value="TreeGrafter"/>
</dbReference>
<dbReference type="VEuPathDB" id="FungiDB:PC110_g943"/>
<reference evidence="3" key="1">
    <citation type="submission" date="2018-10" db="EMBL/GenBank/DDBJ databases">
        <title>Effector identification in a new, highly contiguous assembly of the strawberry crown rot pathogen Phytophthora cactorum.</title>
        <authorList>
            <person name="Armitage A.D."/>
            <person name="Nellist C.F."/>
            <person name="Bates H."/>
            <person name="Vickerstaff R.J."/>
            <person name="Harrison R.J."/>
        </authorList>
    </citation>
    <scope>NUCLEOTIDE SEQUENCE</scope>
    <source>
        <strain evidence="2">15-7</strain>
        <strain evidence="3">4032</strain>
        <strain evidence="4">4040</strain>
        <strain evidence="5">P415</strain>
    </source>
</reference>
<dbReference type="PANTHER" id="PTHR45751">
    <property type="entry name" value="COPINE FAMILY PROTEIN 1"/>
    <property type="match status" value="1"/>
</dbReference>
<dbReference type="PANTHER" id="PTHR45751:SF11">
    <property type="entry name" value="COPINE FAMILY PROTEIN 2"/>
    <property type="match status" value="1"/>
</dbReference>
<dbReference type="InterPro" id="IPR052079">
    <property type="entry name" value="E3_ligase/Copine_domain"/>
</dbReference>
<evidence type="ECO:0000313" key="2">
    <source>
        <dbReference type="EMBL" id="KAG2868755.1"/>
    </source>
</evidence>
<dbReference type="InterPro" id="IPR036465">
    <property type="entry name" value="vWFA_dom_sf"/>
</dbReference>
<dbReference type="Gene3D" id="3.40.50.410">
    <property type="entry name" value="von Willebrand factor, type A domain"/>
    <property type="match status" value="1"/>
</dbReference>
<dbReference type="EMBL" id="RCMG01000008">
    <property type="protein sequence ID" value="KAG2868755.1"/>
    <property type="molecule type" value="Genomic_DNA"/>
</dbReference>
<dbReference type="Pfam" id="PF07002">
    <property type="entry name" value="Copine"/>
    <property type="match status" value="1"/>
</dbReference>
<protein>
    <recommendedName>
        <fullName evidence="1">Copine C-terminal domain-containing protein</fullName>
    </recommendedName>
</protein>
<dbReference type="AlphaFoldDB" id="A0A8T1DR19"/>
<name>A0A8T1DR19_9STRA</name>
<dbReference type="GO" id="GO:0016567">
    <property type="term" value="P:protein ubiquitination"/>
    <property type="evidence" value="ECO:0007669"/>
    <property type="project" value="TreeGrafter"/>
</dbReference>
<dbReference type="Proteomes" id="UP000735874">
    <property type="component" value="Unassembled WGS sequence"/>
</dbReference>
<feature type="domain" description="Copine C-terminal" evidence="1">
    <location>
        <begin position="87"/>
        <end position="237"/>
    </location>
</feature>
<evidence type="ECO:0000313" key="6">
    <source>
        <dbReference type="Proteomes" id="UP000774804"/>
    </source>
</evidence>
<comment type="caution">
    <text evidence="3">The sequence shown here is derived from an EMBL/GenBank/DDBJ whole genome shotgun (WGS) entry which is preliminary data.</text>
</comment>
<sequence length="242" mass="26911">MGCAASTERQGEWRDTAFQSLGELRGVLRWSGLRSTNLIIGIDFTRSNMWNGKHSFGGRYLHFVDPTGLDLNPYQIVVNIIGRTLHSRKNGSPCRGVGHILKRYTEITPELVLEGPTNFAPIIYHAIRRVKASGTCQILVIIADGQVTSEKETSQAVAEASKYALSIIVVGVGDGPWKEMEQYKSTLPMRKFENFHFVNLNRVMRENPEQPALSLAIAALAHIPDQLAAIRRLGLLQTSKND</sequence>
<dbReference type="EMBL" id="RCMK01000005">
    <property type="protein sequence ID" value="KAG2955454.1"/>
    <property type="molecule type" value="Genomic_DNA"/>
</dbReference>
<evidence type="ECO:0000259" key="1">
    <source>
        <dbReference type="Pfam" id="PF07002"/>
    </source>
</evidence>
<evidence type="ECO:0000313" key="3">
    <source>
        <dbReference type="EMBL" id="KAG2944067.1"/>
    </source>
</evidence>
<organism evidence="3 6">
    <name type="scientific">Phytophthora cactorum</name>
    <dbReference type="NCBI Taxonomy" id="29920"/>
    <lineage>
        <taxon>Eukaryota</taxon>
        <taxon>Sar</taxon>
        <taxon>Stramenopiles</taxon>
        <taxon>Oomycota</taxon>
        <taxon>Peronosporomycetes</taxon>
        <taxon>Peronosporales</taxon>
        <taxon>Peronosporaceae</taxon>
        <taxon>Phytophthora</taxon>
    </lineage>
</organism>
<gene>
    <name evidence="2" type="ORF">PC113_g783</name>
    <name evidence="3" type="ORF">PC115_g476</name>
    <name evidence="4" type="ORF">PC117_g441</name>
    <name evidence="5" type="ORF">PC118_g494</name>
</gene>
<evidence type="ECO:0000313" key="5">
    <source>
        <dbReference type="EMBL" id="KAG3000078.1"/>
    </source>
</evidence>
<dbReference type="Proteomes" id="UP000736787">
    <property type="component" value="Unassembled WGS sequence"/>
</dbReference>
<dbReference type="Proteomes" id="UP000697107">
    <property type="component" value="Unassembled WGS sequence"/>
</dbReference>
<dbReference type="InterPro" id="IPR010734">
    <property type="entry name" value="Copine_C"/>
</dbReference>
<dbReference type="Proteomes" id="UP000774804">
    <property type="component" value="Unassembled WGS sequence"/>
</dbReference>
<dbReference type="EMBL" id="RCMI01000005">
    <property type="protein sequence ID" value="KAG2944067.1"/>
    <property type="molecule type" value="Genomic_DNA"/>
</dbReference>
<dbReference type="EMBL" id="RCML01000005">
    <property type="protein sequence ID" value="KAG3000078.1"/>
    <property type="molecule type" value="Genomic_DNA"/>
</dbReference>
<evidence type="ECO:0000313" key="4">
    <source>
        <dbReference type="EMBL" id="KAG2955454.1"/>
    </source>
</evidence>